<dbReference type="InterPro" id="IPR007507">
    <property type="entry name" value="Glycos_transf_N"/>
</dbReference>
<keyword evidence="9" id="KW-1003">Cell membrane</keyword>
<keyword evidence="9" id="KW-0812">Transmembrane</keyword>
<feature type="site" description="Transition state stabilizer" evidence="8">
    <location>
        <position position="128"/>
    </location>
</feature>
<sequence>MYYFYIALFYLLLPFWSIFHYVRGLKKKDYHARWKEFLGFYAKNHAQQVIWLHAASVGEVEAANALINYFHDNSVYPVLVTTSTEPGYQRVLALQGNRVEHVYMPLDMPDVMSRFFNHFQPRLVLIMETEIWPVLFTKCANKSIPLFIVNARLSETSAKGYRKLRFFLQKVFAGISGVIVQTEVDALRYRDIGLNAEKISVSGNIKLDMIIPASINEQAAQIKHNLFPGRLIFIVGSTHQGEEGLFLSAYQRLKQQFPSLLLILVPRQPKRAHEISSLCLADKLSVVRRTESKPCAESTDVFLVDTIGELKQMYAVAECSFVAGSMVPIGGHNIFEPILLDVPVLFGPYMKNSELLAQQLLDAKGAVQCFNVEDIVNNVALVLSQPQVKNQLVSAGRVFVEQNKGALGRTVEVINRLCGTRTNPDINLTDTTRL</sequence>
<evidence type="ECO:0000256" key="7">
    <source>
        <dbReference type="PIRSR" id="PIRSR639901-1"/>
    </source>
</evidence>
<feature type="transmembrane region" description="Helical" evidence="9">
    <location>
        <begin position="6"/>
        <end position="25"/>
    </location>
</feature>
<evidence type="ECO:0000313" key="11">
    <source>
        <dbReference type="EMBL" id="OQK16978.1"/>
    </source>
</evidence>
<evidence type="ECO:0000256" key="6">
    <source>
        <dbReference type="ARBA" id="ARBA00049183"/>
    </source>
</evidence>
<dbReference type="EC" id="2.4.99.12" evidence="2 9"/>
<gene>
    <name evidence="11" type="ORF">AU255_03505</name>
</gene>
<dbReference type="GO" id="GO:0009244">
    <property type="term" value="P:lipopolysaccharide core region biosynthetic process"/>
    <property type="evidence" value="ECO:0007669"/>
    <property type="project" value="UniProtKB-UniRule"/>
</dbReference>
<comment type="catalytic activity">
    <reaction evidence="6 9">
        <text>lipid IVA (E. coli) + CMP-3-deoxy-beta-D-manno-octulosonate = alpha-Kdo-(2-&gt;6)-lipid IVA (E. coli) + CMP + H(+)</text>
        <dbReference type="Rhea" id="RHEA:28066"/>
        <dbReference type="ChEBI" id="CHEBI:15378"/>
        <dbReference type="ChEBI" id="CHEBI:58603"/>
        <dbReference type="ChEBI" id="CHEBI:60364"/>
        <dbReference type="ChEBI" id="CHEBI:60377"/>
        <dbReference type="ChEBI" id="CHEBI:85987"/>
        <dbReference type="EC" id="2.4.99.12"/>
    </reaction>
</comment>
<evidence type="ECO:0000256" key="9">
    <source>
        <dbReference type="RuleBase" id="RU365103"/>
    </source>
</evidence>
<comment type="caution">
    <text evidence="11">The sequence shown here is derived from an EMBL/GenBank/DDBJ whole genome shotgun (WGS) entry which is preliminary data.</text>
</comment>
<keyword evidence="9" id="KW-0472">Membrane</keyword>
<comment type="pathway">
    <text evidence="1 9">Bacterial outer membrane biogenesis; LPS core biosynthesis.</text>
</comment>
<evidence type="ECO:0000256" key="4">
    <source>
        <dbReference type="ARBA" id="ARBA00022679"/>
    </source>
</evidence>
<feature type="domain" description="3-deoxy-D-manno-octulosonic-acid transferase N-terminal" evidence="10">
    <location>
        <begin position="33"/>
        <end position="209"/>
    </location>
</feature>
<dbReference type="RefSeq" id="WP_080521594.1">
    <property type="nucleotide sequence ID" value="NZ_LPUF01000001.1"/>
</dbReference>
<dbReference type="STRING" id="1420851.AU255_03505"/>
<keyword evidence="12" id="KW-1185">Reference proteome</keyword>
<evidence type="ECO:0000313" key="12">
    <source>
        <dbReference type="Proteomes" id="UP000191980"/>
    </source>
</evidence>
<evidence type="ECO:0000256" key="1">
    <source>
        <dbReference type="ARBA" id="ARBA00004713"/>
    </source>
</evidence>
<protein>
    <recommendedName>
        <fullName evidence="3 9">3-deoxy-D-manno-octulosonic acid transferase</fullName>
        <shortName evidence="9">Kdo transferase</shortName>
        <ecNumber evidence="2 9">2.4.99.12</ecNumber>
    </recommendedName>
    <alternativeName>
        <fullName evidence="5 9">Lipid IV(A) 3-deoxy-D-manno-octulosonic acid transferase</fullName>
    </alternativeName>
</protein>
<dbReference type="Pfam" id="PF04413">
    <property type="entry name" value="Glycos_transf_N"/>
    <property type="match status" value="1"/>
</dbReference>
<evidence type="ECO:0000259" key="10">
    <source>
        <dbReference type="Pfam" id="PF04413"/>
    </source>
</evidence>
<dbReference type="PANTHER" id="PTHR42755:SF1">
    <property type="entry name" value="3-DEOXY-D-MANNO-OCTULOSONIC ACID TRANSFERASE, MITOCHONDRIAL-RELATED"/>
    <property type="match status" value="1"/>
</dbReference>
<comment type="function">
    <text evidence="9">Involved in lipopolysaccharide (LPS) biosynthesis. Catalyzes the transfer of 3-deoxy-D-manno-octulosonate (Kdo) residue(s) from CMP-Kdo to lipid IV(A), the tetraacyldisaccharide-1,4'-bisphosphate precursor of lipid A.</text>
</comment>
<reference evidence="11 12" key="1">
    <citation type="submission" date="2015-12" db="EMBL/GenBank/DDBJ databases">
        <authorList>
            <person name="Shamseldin A."/>
            <person name="Moawad H."/>
            <person name="Abd El-Rahim W.M."/>
            <person name="Sadowsky M.J."/>
        </authorList>
    </citation>
    <scope>NUCLEOTIDE SEQUENCE [LARGE SCALE GENOMIC DNA]</scope>
    <source>
        <strain evidence="11 12">WF1</strain>
    </source>
</reference>
<dbReference type="PANTHER" id="PTHR42755">
    <property type="entry name" value="3-DEOXY-MANNO-OCTULOSONATE CYTIDYLYLTRANSFERASE"/>
    <property type="match status" value="1"/>
</dbReference>
<feature type="site" description="Transition state stabilizer" evidence="8">
    <location>
        <position position="206"/>
    </location>
</feature>
<dbReference type="GO" id="GO:0005886">
    <property type="term" value="C:plasma membrane"/>
    <property type="evidence" value="ECO:0007669"/>
    <property type="project" value="UniProtKB-SubCell"/>
</dbReference>
<evidence type="ECO:0000256" key="8">
    <source>
        <dbReference type="PIRSR" id="PIRSR639901-2"/>
    </source>
</evidence>
<dbReference type="Gene3D" id="3.40.50.2000">
    <property type="entry name" value="Glycogen Phosphorylase B"/>
    <property type="match status" value="1"/>
</dbReference>
<keyword evidence="9" id="KW-1133">Transmembrane helix</keyword>
<dbReference type="GO" id="GO:0043842">
    <property type="term" value="F:Kdo transferase activity"/>
    <property type="evidence" value="ECO:0007669"/>
    <property type="project" value="UniProtKB-EC"/>
</dbReference>
<comment type="similarity">
    <text evidence="9">Belongs to the glycosyltransferase group 1 family.</text>
</comment>
<organism evidence="11 12">
    <name type="scientific">Methyloprofundus sedimenti</name>
    <dbReference type="NCBI Taxonomy" id="1420851"/>
    <lineage>
        <taxon>Bacteria</taxon>
        <taxon>Pseudomonadati</taxon>
        <taxon>Pseudomonadota</taxon>
        <taxon>Gammaproteobacteria</taxon>
        <taxon>Methylococcales</taxon>
        <taxon>Methylococcaceae</taxon>
        <taxon>Methyloprofundus</taxon>
    </lineage>
</organism>
<feature type="active site" description="Proton acceptor" evidence="7">
    <location>
        <position position="59"/>
    </location>
</feature>
<dbReference type="UniPathway" id="UPA00958"/>
<dbReference type="InterPro" id="IPR038107">
    <property type="entry name" value="Glycos_transf_N_sf"/>
</dbReference>
<dbReference type="OrthoDB" id="9789797at2"/>
<evidence type="ECO:0000256" key="3">
    <source>
        <dbReference type="ARBA" id="ARBA00019077"/>
    </source>
</evidence>
<dbReference type="Gene3D" id="3.40.50.11720">
    <property type="entry name" value="3-Deoxy-D-manno-octulosonic-acid transferase, N-terminal domain"/>
    <property type="match status" value="1"/>
</dbReference>
<keyword evidence="9" id="KW-0448">Lipopolysaccharide biosynthesis</keyword>
<evidence type="ECO:0000256" key="2">
    <source>
        <dbReference type="ARBA" id="ARBA00012621"/>
    </source>
</evidence>
<accession>A0A1V8M657</accession>
<dbReference type="InterPro" id="IPR039901">
    <property type="entry name" value="Kdotransferase"/>
</dbReference>
<keyword evidence="4 9" id="KW-0808">Transferase</keyword>
<evidence type="ECO:0000256" key="5">
    <source>
        <dbReference type="ARBA" id="ARBA00031445"/>
    </source>
</evidence>
<dbReference type="EMBL" id="LPUF01000001">
    <property type="protein sequence ID" value="OQK16978.1"/>
    <property type="molecule type" value="Genomic_DNA"/>
</dbReference>
<dbReference type="SUPFAM" id="SSF53756">
    <property type="entry name" value="UDP-Glycosyltransferase/glycogen phosphorylase"/>
    <property type="match status" value="1"/>
</dbReference>
<dbReference type="GO" id="GO:0009245">
    <property type="term" value="P:lipid A biosynthetic process"/>
    <property type="evidence" value="ECO:0007669"/>
    <property type="project" value="TreeGrafter"/>
</dbReference>
<dbReference type="Proteomes" id="UP000191980">
    <property type="component" value="Unassembled WGS sequence"/>
</dbReference>
<proteinExistence type="inferred from homology"/>
<comment type="subcellular location">
    <subcellularLocation>
        <location evidence="9">Cell membrane</location>
    </subcellularLocation>
</comment>
<dbReference type="AlphaFoldDB" id="A0A1V8M657"/>
<name>A0A1V8M657_9GAMM</name>